<protein>
    <submittedName>
        <fullName evidence="1">Uncharacterized protein</fullName>
    </submittedName>
</protein>
<reference evidence="1" key="4">
    <citation type="submission" date="2019-03" db="UniProtKB">
        <authorList>
            <consortium name="EnsemblPlants"/>
        </authorList>
    </citation>
    <scope>IDENTIFICATION</scope>
</reference>
<proteinExistence type="predicted"/>
<accession>A0A452XS79</accession>
<evidence type="ECO:0000313" key="1">
    <source>
        <dbReference type="EnsemblPlants" id="AET1Gv20139800.10"/>
    </source>
</evidence>
<dbReference type="AlphaFoldDB" id="A0A452XS79"/>
<keyword evidence="2" id="KW-1185">Reference proteome</keyword>
<reference evidence="2" key="1">
    <citation type="journal article" date="2014" name="Science">
        <title>Ancient hybridizations among the ancestral genomes of bread wheat.</title>
        <authorList>
            <consortium name="International Wheat Genome Sequencing Consortium,"/>
            <person name="Marcussen T."/>
            <person name="Sandve S.R."/>
            <person name="Heier L."/>
            <person name="Spannagl M."/>
            <person name="Pfeifer M."/>
            <person name="Jakobsen K.S."/>
            <person name="Wulff B.B."/>
            <person name="Steuernagel B."/>
            <person name="Mayer K.F."/>
            <person name="Olsen O.A."/>
        </authorList>
    </citation>
    <scope>NUCLEOTIDE SEQUENCE [LARGE SCALE GENOMIC DNA]</scope>
    <source>
        <strain evidence="2">cv. AL8/78</strain>
    </source>
</reference>
<evidence type="ECO:0000313" key="2">
    <source>
        <dbReference type="Proteomes" id="UP000015105"/>
    </source>
</evidence>
<organism evidence="1 2">
    <name type="scientific">Aegilops tauschii subsp. strangulata</name>
    <name type="common">Goatgrass</name>
    <dbReference type="NCBI Taxonomy" id="200361"/>
    <lineage>
        <taxon>Eukaryota</taxon>
        <taxon>Viridiplantae</taxon>
        <taxon>Streptophyta</taxon>
        <taxon>Embryophyta</taxon>
        <taxon>Tracheophyta</taxon>
        <taxon>Spermatophyta</taxon>
        <taxon>Magnoliopsida</taxon>
        <taxon>Liliopsida</taxon>
        <taxon>Poales</taxon>
        <taxon>Poaceae</taxon>
        <taxon>BOP clade</taxon>
        <taxon>Pooideae</taxon>
        <taxon>Triticodae</taxon>
        <taxon>Triticeae</taxon>
        <taxon>Triticinae</taxon>
        <taxon>Aegilops</taxon>
    </lineage>
</organism>
<dbReference type="EnsemblPlants" id="AET1Gv20139800.10">
    <property type="protein sequence ID" value="AET1Gv20139800.10"/>
    <property type="gene ID" value="AET1Gv20139800"/>
</dbReference>
<reference evidence="2" key="2">
    <citation type="journal article" date="2017" name="Nat. Plants">
        <title>The Aegilops tauschii genome reveals multiple impacts of transposons.</title>
        <authorList>
            <person name="Zhao G."/>
            <person name="Zou C."/>
            <person name="Li K."/>
            <person name="Wang K."/>
            <person name="Li T."/>
            <person name="Gao L."/>
            <person name="Zhang X."/>
            <person name="Wang H."/>
            <person name="Yang Z."/>
            <person name="Liu X."/>
            <person name="Jiang W."/>
            <person name="Mao L."/>
            <person name="Kong X."/>
            <person name="Jiao Y."/>
            <person name="Jia J."/>
        </authorList>
    </citation>
    <scope>NUCLEOTIDE SEQUENCE [LARGE SCALE GENOMIC DNA]</scope>
    <source>
        <strain evidence="2">cv. AL8/78</strain>
    </source>
</reference>
<reference evidence="1" key="5">
    <citation type="journal article" date="2021" name="G3 (Bethesda)">
        <title>Aegilops tauschii genome assembly Aet v5.0 features greater sequence contiguity and improved annotation.</title>
        <authorList>
            <person name="Wang L."/>
            <person name="Zhu T."/>
            <person name="Rodriguez J.C."/>
            <person name="Deal K.R."/>
            <person name="Dubcovsky J."/>
            <person name="McGuire P.E."/>
            <person name="Lux T."/>
            <person name="Spannagl M."/>
            <person name="Mayer K.F.X."/>
            <person name="Baldrich P."/>
            <person name="Meyers B.C."/>
            <person name="Huo N."/>
            <person name="Gu Y.Q."/>
            <person name="Zhou H."/>
            <person name="Devos K.M."/>
            <person name="Bennetzen J.L."/>
            <person name="Unver T."/>
            <person name="Budak H."/>
            <person name="Gulick P.J."/>
            <person name="Galiba G."/>
            <person name="Kalapos B."/>
            <person name="Nelson D.R."/>
            <person name="Li P."/>
            <person name="You F.M."/>
            <person name="Luo M.C."/>
            <person name="Dvorak J."/>
        </authorList>
    </citation>
    <scope>NUCLEOTIDE SEQUENCE [LARGE SCALE GENOMIC DNA]</scope>
    <source>
        <strain evidence="1">cv. AL8/78</strain>
    </source>
</reference>
<dbReference type="Proteomes" id="UP000015105">
    <property type="component" value="Chromosome 1D"/>
</dbReference>
<name>A0A452XS79_AEGTS</name>
<dbReference type="Gramene" id="AET1Gv20139800.10">
    <property type="protein sequence ID" value="AET1Gv20139800.10"/>
    <property type="gene ID" value="AET1Gv20139800"/>
</dbReference>
<sequence length="67" mass="7690">MGICLSTHRHDILNPSYFPQIIYVCLSKYLIDFPSYLLNLIRMVLLVHSCSADVSQDEIHNGWNAPL</sequence>
<reference evidence="1" key="3">
    <citation type="journal article" date="2017" name="Nature">
        <title>Genome sequence of the progenitor of the wheat D genome Aegilops tauschii.</title>
        <authorList>
            <person name="Luo M.C."/>
            <person name="Gu Y.Q."/>
            <person name="Puiu D."/>
            <person name="Wang H."/>
            <person name="Twardziok S.O."/>
            <person name="Deal K.R."/>
            <person name="Huo N."/>
            <person name="Zhu T."/>
            <person name="Wang L."/>
            <person name="Wang Y."/>
            <person name="McGuire P.E."/>
            <person name="Liu S."/>
            <person name="Long H."/>
            <person name="Ramasamy R.K."/>
            <person name="Rodriguez J.C."/>
            <person name="Van S.L."/>
            <person name="Yuan L."/>
            <person name="Wang Z."/>
            <person name="Xia Z."/>
            <person name="Xiao L."/>
            <person name="Anderson O.D."/>
            <person name="Ouyang S."/>
            <person name="Liang Y."/>
            <person name="Zimin A.V."/>
            <person name="Pertea G."/>
            <person name="Qi P."/>
            <person name="Bennetzen J.L."/>
            <person name="Dai X."/>
            <person name="Dawson M.W."/>
            <person name="Muller H.G."/>
            <person name="Kugler K."/>
            <person name="Rivarola-Duarte L."/>
            <person name="Spannagl M."/>
            <person name="Mayer K.F.X."/>
            <person name="Lu F.H."/>
            <person name="Bevan M.W."/>
            <person name="Leroy P."/>
            <person name="Li P."/>
            <person name="You F.M."/>
            <person name="Sun Q."/>
            <person name="Liu Z."/>
            <person name="Lyons E."/>
            <person name="Wicker T."/>
            <person name="Salzberg S.L."/>
            <person name="Devos K.M."/>
            <person name="Dvorak J."/>
        </authorList>
    </citation>
    <scope>NUCLEOTIDE SEQUENCE [LARGE SCALE GENOMIC DNA]</scope>
    <source>
        <strain evidence="1">cv. AL8/78</strain>
    </source>
</reference>